<dbReference type="EMBL" id="JAEPQZ010000010">
    <property type="protein sequence ID" value="KAG2176254.1"/>
    <property type="molecule type" value="Genomic_DNA"/>
</dbReference>
<comment type="caution">
    <text evidence="3">The sequence shown here is derived from an EMBL/GenBank/DDBJ whole genome shotgun (WGS) entry which is preliminary data.</text>
</comment>
<feature type="transmembrane region" description="Helical" evidence="2">
    <location>
        <begin position="134"/>
        <end position="156"/>
    </location>
</feature>
<feature type="transmembrane region" description="Helical" evidence="2">
    <location>
        <begin position="176"/>
        <end position="198"/>
    </location>
</feature>
<evidence type="ECO:0000256" key="1">
    <source>
        <dbReference type="SAM" id="MobiDB-lite"/>
    </source>
</evidence>
<sequence length="354" mass="39382">MGCLDTYPASIVLKLQVALSAAVTLAACAILTFRLTFRDQKLFDYRGGRAQPQPILSMFILGTTFNMLRMLHAIFLLTETAQSKVVRSVLFDLSFQFGFATFAAYLIGLAAAVFNSNTVVTGNWKLTQSQITKIGFVFIVLPVLTNNPISVLIGIYADADNVYLADLFTRLLYSLWGFYCICLSSCILYAGFGLIRLLDSHIRTVVDGRRHDVFKTGRIKVRMIMTASCLCLLCFIILVLVYMIWKPLTFSSVVYNICVAVVWNFAGPVATFFIEVTFLLDPKMLKAPTFSASGSSSFGQKTEESTVDTTQRGSFINAQLQGTRFSQHGHELKIYNAGRNSMASDAKYLMMQQC</sequence>
<feature type="transmembrane region" description="Helical" evidence="2">
    <location>
        <begin position="15"/>
        <end position="35"/>
    </location>
</feature>
<feature type="transmembrane region" description="Helical" evidence="2">
    <location>
        <begin position="219"/>
        <end position="242"/>
    </location>
</feature>
<proteinExistence type="predicted"/>
<feature type="transmembrane region" description="Helical" evidence="2">
    <location>
        <begin position="55"/>
        <end position="75"/>
    </location>
</feature>
<feature type="transmembrane region" description="Helical" evidence="2">
    <location>
        <begin position="254"/>
        <end position="280"/>
    </location>
</feature>
<keyword evidence="2" id="KW-0812">Transmembrane</keyword>
<dbReference type="AlphaFoldDB" id="A0A8H7PMP5"/>
<protein>
    <recommendedName>
        <fullName evidence="5">Transmembrane protein</fullName>
    </recommendedName>
</protein>
<keyword evidence="2" id="KW-0472">Membrane</keyword>
<evidence type="ECO:0000313" key="4">
    <source>
        <dbReference type="Proteomes" id="UP000654370"/>
    </source>
</evidence>
<evidence type="ECO:0000313" key="3">
    <source>
        <dbReference type="EMBL" id="KAG2176254.1"/>
    </source>
</evidence>
<feature type="transmembrane region" description="Helical" evidence="2">
    <location>
        <begin position="95"/>
        <end position="114"/>
    </location>
</feature>
<accession>A0A8H7PMP5</accession>
<organism evidence="3 4">
    <name type="scientific">Mortierella isabellina</name>
    <name type="common">Filamentous fungus</name>
    <name type="synonym">Umbelopsis isabellina</name>
    <dbReference type="NCBI Taxonomy" id="91625"/>
    <lineage>
        <taxon>Eukaryota</taxon>
        <taxon>Fungi</taxon>
        <taxon>Fungi incertae sedis</taxon>
        <taxon>Mucoromycota</taxon>
        <taxon>Mucoromycotina</taxon>
        <taxon>Umbelopsidomycetes</taxon>
        <taxon>Umbelopsidales</taxon>
        <taxon>Umbelopsidaceae</taxon>
        <taxon>Umbelopsis</taxon>
    </lineage>
</organism>
<reference evidence="3" key="1">
    <citation type="submission" date="2020-12" db="EMBL/GenBank/DDBJ databases">
        <title>Metabolic potential, ecology and presence of endohyphal bacteria is reflected in genomic diversity of Mucoromycotina.</title>
        <authorList>
            <person name="Muszewska A."/>
            <person name="Okrasinska A."/>
            <person name="Steczkiewicz K."/>
            <person name="Drgas O."/>
            <person name="Orlowska M."/>
            <person name="Perlinska-Lenart U."/>
            <person name="Aleksandrzak-Piekarczyk T."/>
            <person name="Szatraj K."/>
            <person name="Zielenkiewicz U."/>
            <person name="Pilsyk S."/>
            <person name="Malc E."/>
            <person name="Mieczkowski P."/>
            <person name="Kruszewska J.S."/>
            <person name="Biernat P."/>
            <person name="Pawlowska J."/>
        </authorList>
    </citation>
    <scope>NUCLEOTIDE SEQUENCE</scope>
    <source>
        <strain evidence="3">WA0000067209</strain>
    </source>
</reference>
<feature type="region of interest" description="Disordered" evidence="1">
    <location>
        <begin position="290"/>
        <end position="310"/>
    </location>
</feature>
<gene>
    <name evidence="3" type="ORF">INT43_005488</name>
</gene>
<keyword evidence="4" id="KW-1185">Reference proteome</keyword>
<name>A0A8H7PMP5_MORIS</name>
<keyword evidence="2" id="KW-1133">Transmembrane helix</keyword>
<feature type="compositionally biased region" description="Polar residues" evidence="1">
    <location>
        <begin position="290"/>
        <end position="300"/>
    </location>
</feature>
<dbReference type="OrthoDB" id="2405215at2759"/>
<dbReference type="Proteomes" id="UP000654370">
    <property type="component" value="Unassembled WGS sequence"/>
</dbReference>
<evidence type="ECO:0008006" key="5">
    <source>
        <dbReference type="Google" id="ProtNLM"/>
    </source>
</evidence>
<evidence type="ECO:0000256" key="2">
    <source>
        <dbReference type="SAM" id="Phobius"/>
    </source>
</evidence>